<dbReference type="PROSITE" id="PS50930">
    <property type="entry name" value="HTH_LYTTR"/>
    <property type="match status" value="1"/>
</dbReference>
<evidence type="ECO:0000313" key="6">
    <source>
        <dbReference type="Proteomes" id="UP000326903"/>
    </source>
</evidence>
<dbReference type="Proteomes" id="UP000326903">
    <property type="component" value="Unassembled WGS sequence"/>
</dbReference>
<evidence type="ECO:0000256" key="1">
    <source>
        <dbReference type="ARBA" id="ARBA00023125"/>
    </source>
</evidence>
<evidence type="ECO:0000256" key="2">
    <source>
        <dbReference type="PROSITE-ProRule" id="PRU00169"/>
    </source>
</evidence>
<dbReference type="Pfam" id="PF04397">
    <property type="entry name" value="LytTR"/>
    <property type="match status" value="1"/>
</dbReference>
<keyword evidence="2" id="KW-0597">Phosphoprotein</keyword>
<dbReference type="SMART" id="SM00850">
    <property type="entry name" value="LytTR"/>
    <property type="match status" value="1"/>
</dbReference>
<dbReference type="FunFam" id="3.40.50.2300:FF:000051">
    <property type="entry name" value="Two-component response regulator yehT"/>
    <property type="match status" value="1"/>
</dbReference>
<proteinExistence type="predicted"/>
<dbReference type="InterPro" id="IPR001789">
    <property type="entry name" value="Sig_transdc_resp-reg_receiver"/>
</dbReference>
<evidence type="ECO:0000259" key="3">
    <source>
        <dbReference type="PROSITE" id="PS50110"/>
    </source>
</evidence>
<dbReference type="InterPro" id="IPR007492">
    <property type="entry name" value="LytTR_DNA-bd_dom"/>
</dbReference>
<reference evidence="5 6" key="1">
    <citation type="submission" date="2019-09" db="EMBL/GenBank/DDBJ databases">
        <title>Draft genome sequence of Ginsengibacter sp. BR5-29.</title>
        <authorList>
            <person name="Im W.-T."/>
        </authorList>
    </citation>
    <scope>NUCLEOTIDE SEQUENCE [LARGE SCALE GENOMIC DNA]</scope>
    <source>
        <strain evidence="5 6">BR5-29</strain>
    </source>
</reference>
<evidence type="ECO:0000313" key="5">
    <source>
        <dbReference type="EMBL" id="KAA9042240.1"/>
    </source>
</evidence>
<feature type="domain" description="HTH LytTR-type" evidence="4">
    <location>
        <begin position="143"/>
        <end position="241"/>
    </location>
</feature>
<organism evidence="5 6">
    <name type="scientific">Ginsengibacter hankyongi</name>
    <dbReference type="NCBI Taxonomy" id="2607284"/>
    <lineage>
        <taxon>Bacteria</taxon>
        <taxon>Pseudomonadati</taxon>
        <taxon>Bacteroidota</taxon>
        <taxon>Chitinophagia</taxon>
        <taxon>Chitinophagales</taxon>
        <taxon>Chitinophagaceae</taxon>
        <taxon>Ginsengibacter</taxon>
    </lineage>
</organism>
<dbReference type="Pfam" id="PF00072">
    <property type="entry name" value="Response_reg"/>
    <property type="match status" value="1"/>
</dbReference>
<keyword evidence="1" id="KW-0238">DNA-binding</keyword>
<keyword evidence="6" id="KW-1185">Reference proteome</keyword>
<dbReference type="GO" id="GO:0000156">
    <property type="term" value="F:phosphorelay response regulator activity"/>
    <property type="evidence" value="ECO:0007669"/>
    <property type="project" value="TreeGrafter"/>
</dbReference>
<evidence type="ECO:0000259" key="4">
    <source>
        <dbReference type="PROSITE" id="PS50930"/>
    </source>
</evidence>
<dbReference type="GO" id="GO:0006355">
    <property type="term" value="P:regulation of DNA-templated transcription"/>
    <property type="evidence" value="ECO:0007669"/>
    <property type="project" value="TreeGrafter"/>
</dbReference>
<dbReference type="GO" id="GO:0005829">
    <property type="term" value="C:cytosol"/>
    <property type="evidence" value="ECO:0007669"/>
    <property type="project" value="TreeGrafter"/>
</dbReference>
<dbReference type="GO" id="GO:0032993">
    <property type="term" value="C:protein-DNA complex"/>
    <property type="evidence" value="ECO:0007669"/>
    <property type="project" value="TreeGrafter"/>
</dbReference>
<dbReference type="InterPro" id="IPR011006">
    <property type="entry name" value="CheY-like_superfamily"/>
</dbReference>
<dbReference type="GO" id="GO:0000976">
    <property type="term" value="F:transcription cis-regulatory region binding"/>
    <property type="evidence" value="ECO:0007669"/>
    <property type="project" value="TreeGrafter"/>
</dbReference>
<accession>A0A5J5IMG1</accession>
<dbReference type="SMART" id="SM00448">
    <property type="entry name" value="REC"/>
    <property type="match status" value="1"/>
</dbReference>
<dbReference type="EMBL" id="VYQF01000001">
    <property type="protein sequence ID" value="KAA9042240.1"/>
    <property type="molecule type" value="Genomic_DNA"/>
</dbReference>
<dbReference type="Gene3D" id="3.40.50.2300">
    <property type="match status" value="1"/>
</dbReference>
<dbReference type="PROSITE" id="PS50110">
    <property type="entry name" value="RESPONSE_REGULATORY"/>
    <property type="match status" value="1"/>
</dbReference>
<gene>
    <name evidence="5" type="ORF">FW778_02035</name>
</gene>
<feature type="modified residue" description="4-aspartylphosphate" evidence="2">
    <location>
        <position position="59"/>
    </location>
</feature>
<sequence>MPNNKKIKCLVIDDEPPAREMLKQHIAGVESLELAGVCNNAIEAINFLKEHPVDLLFLDIQMPQLLGTNFIRTLKSPPKVIFTTAYRKYAVEGFELDAVDYILKPISLERFLKAVNKVLQTNLSATQAANEIKENHTEPGHFLYFRVDRKMVKILLNDILFIEGLKDYVKIFTADKTIVTKHVLSTLEGMLPSDEFLRIHRSFIVAINKIDSYNADSIEITKHELPIGRLFKHNVNRVLNASSAT</sequence>
<name>A0A5J5IMG1_9BACT</name>
<feature type="domain" description="Response regulatory" evidence="3">
    <location>
        <begin position="8"/>
        <end position="119"/>
    </location>
</feature>
<dbReference type="InterPro" id="IPR039420">
    <property type="entry name" value="WalR-like"/>
</dbReference>
<dbReference type="Gene3D" id="2.40.50.1020">
    <property type="entry name" value="LytTr DNA-binding domain"/>
    <property type="match status" value="1"/>
</dbReference>
<dbReference type="AlphaFoldDB" id="A0A5J5IMG1"/>
<dbReference type="PANTHER" id="PTHR48111">
    <property type="entry name" value="REGULATOR OF RPOS"/>
    <property type="match status" value="1"/>
</dbReference>
<comment type="caution">
    <text evidence="5">The sequence shown here is derived from an EMBL/GenBank/DDBJ whole genome shotgun (WGS) entry which is preliminary data.</text>
</comment>
<dbReference type="PANTHER" id="PTHR48111:SF17">
    <property type="entry name" value="TRANSCRIPTIONAL REGULATORY PROTEIN YPDB"/>
    <property type="match status" value="1"/>
</dbReference>
<dbReference type="SUPFAM" id="SSF52172">
    <property type="entry name" value="CheY-like"/>
    <property type="match status" value="1"/>
</dbReference>
<protein>
    <submittedName>
        <fullName evidence="5">Response regulator transcription factor</fullName>
    </submittedName>
</protein>
<dbReference type="RefSeq" id="WP_150414369.1">
    <property type="nucleotide sequence ID" value="NZ_VYQF01000001.1"/>
</dbReference>